<keyword evidence="7" id="KW-1185">Reference proteome</keyword>
<keyword evidence="1 4" id="KW-0812">Transmembrane</keyword>
<dbReference type="KEGG" id="cinf:CINF_1239"/>
<feature type="transmembrane region" description="Helical" evidence="4">
    <location>
        <begin position="290"/>
        <end position="311"/>
    </location>
</feature>
<dbReference type="PROSITE" id="PS50850">
    <property type="entry name" value="MFS"/>
    <property type="match status" value="1"/>
</dbReference>
<dbReference type="GO" id="GO:0005886">
    <property type="term" value="C:plasma membrane"/>
    <property type="evidence" value="ECO:0007669"/>
    <property type="project" value="TreeGrafter"/>
</dbReference>
<feature type="transmembrane region" description="Helical" evidence="4">
    <location>
        <begin position="80"/>
        <end position="103"/>
    </location>
</feature>
<feature type="transmembrane region" description="Helical" evidence="4">
    <location>
        <begin position="109"/>
        <end position="128"/>
    </location>
</feature>
<dbReference type="PANTHER" id="PTHR23521">
    <property type="entry name" value="TRANSPORTER MFS SUPERFAMILY"/>
    <property type="match status" value="1"/>
</dbReference>
<evidence type="ECO:0000256" key="3">
    <source>
        <dbReference type="ARBA" id="ARBA00023136"/>
    </source>
</evidence>
<evidence type="ECO:0000256" key="1">
    <source>
        <dbReference type="ARBA" id="ARBA00022692"/>
    </source>
</evidence>
<dbReference type="Proteomes" id="UP000509414">
    <property type="component" value="Chromosome"/>
</dbReference>
<organism evidence="6 7">
    <name type="scientific">Candidatus Campylobacter infans</name>
    <dbReference type="NCBI Taxonomy" id="2561898"/>
    <lineage>
        <taxon>Bacteria</taxon>
        <taxon>Pseudomonadati</taxon>
        <taxon>Campylobacterota</taxon>
        <taxon>Epsilonproteobacteria</taxon>
        <taxon>Campylobacterales</taxon>
        <taxon>Campylobacteraceae</taxon>
        <taxon>Campylobacter</taxon>
    </lineage>
</organism>
<feature type="transmembrane region" description="Helical" evidence="4">
    <location>
        <begin position="135"/>
        <end position="155"/>
    </location>
</feature>
<evidence type="ECO:0000256" key="2">
    <source>
        <dbReference type="ARBA" id="ARBA00022989"/>
    </source>
</evidence>
<feature type="transmembrane region" description="Helical" evidence="4">
    <location>
        <begin position="267"/>
        <end position="284"/>
    </location>
</feature>
<feature type="transmembrane region" description="Helical" evidence="4">
    <location>
        <begin position="47"/>
        <end position="68"/>
    </location>
</feature>
<gene>
    <name evidence="6" type="ORF">CINF_1239</name>
</gene>
<dbReference type="AlphaFoldDB" id="A0A7H9CKA5"/>
<dbReference type="PANTHER" id="PTHR23521:SF2">
    <property type="entry name" value="TRANSPORTER MFS SUPERFAMILY"/>
    <property type="match status" value="1"/>
</dbReference>
<keyword evidence="3 4" id="KW-0472">Membrane</keyword>
<dbReference type="Gene3D" id="1.20.1250.20">
    <property type="entry name" value="MFS general substrate transporter like domains"/>
    <property type="match status" value="2"/>
</dbReference>
<dbReference type="InterPro" id="IPR036259">
    <property type="entry name" value="MFS_trans_sf"/>
</dbReference>
<feature type="transmembrane region" description="Helical" evidence="4">
    <location>
        <begin position="235"/>
        <end position="255"/>
    </location>
</feature>
<feature type="transmembrane region" description="Helical" evidence="4">
    <location>
        <begin position="203"/>
        <end position="229"/>
    </location>
</feature>
<evidence type="ECO:0000313" key="7">
    <source>
        <dbReference type="Proteomes" id="UP000509414"/>
    </source>
</evidence>
<feature type="transmembrane region" description="Helical" evidence="4">
    <location>
        <begin position="161"/>
        <end position="182"/>
    </location>
</feature>
<evidence type="ECO:0000259" key="5">
    <source>
        <dbReference type="PROSITE" id="PS50850"/>
    </source>
</evidence>
<accession>A0A7H9CKA5</accession>
<reference evidence="6 7" key="1">
    <citation type="submission" date="2020-02" db="EMBL/GenBank/DDBJ databases">
        <title>Complete genome sequence of the novel Campylobacter species Candidatus Campylobacter infans.</title>
        <authorList>
            <person name="Duim B."/>
            <person name="Zomer A."/>
            <person name="van der Graaf L."/>
            <person name="Wagenaar J."/>
        </authorList>
    </citation>
    <scope>NUCLEOTIDE SEQUENCE [LARGE SCALE GENOMIC DNA]</scope>
    <source>
        <strain evidence="6 7">19S00001</strain>
    </source>
</reference>
<feature type="transmembrane region" description="Helical" evidence="4">
    <location>
        <begin position="359"/>
        <end position="375"/>
    </location>
</feature>
<evidence type="ECO:0000256" key="4">
    <source>
        <dbReference type="SAM" id="Phobius"/>
    </source>
</evidence>
<dbReference type="RefSeq" id="WP_178697039.1">
    <property type="nucleotide sequence ID" value="NZ_CP049075.1"/>
</dbReference>
<sequence length="399" mass="43024">MNITLAILLSLAPLMMAGGLVFIADGLLVSSAGVLLARINASELGIGIVNACFFAGALTCTFCAQWLLARVGYIRAFSVFNAIFALSALLGVFSDSLILWGFLRFFMGFAYYSIVLVIESWINARIINSIRSRTLAIYEVLFYSSFAIGAAFIALKLSAAHVLIISAIFIVLGFVPLSLLGIKSPSIPNATKISMPNIYAVPSLALIASFIGGFCINGFLSMATLWAILSGLGENGAAMVIILGMMGGFLSHLFFGNLSDKFGRKNAMIVACLLSLSAVLGFIFLKPNGILSYVLIIPLGAGIFVLYALALARANDEIKDKTMCVEVGRAQLFSYLLASLIATPLIGQLMKIFGADGFMYFYAFALSFLVIFASFNKSVQKDKRTPFTRRFKIFSSQVK</sequence>
<dbReference type="InterPro" id="IPR020846">
    <property type="entry name" value="MFS_dom"/>
</dbReference>
<dbReference type="EMBL" id="CP049075">
    <property type="protein sequence ID" value="QLI05725.1"/>
    <property type="molecule type" value="Genomic_DNA"/>
</dbReference>
<dbReference type="InterPro" id="IPR011701">
    <property type="entry name" value="MFS"/>
</dbReference>
<feature type="transmembrane region" description="Helical" evidence="4">
    <location>
        <begin position="332"/>
        <end position="353"/>
    </location>
</feature>
<evidence type="ECO:0000313" key="6">
    <source>
        <dbReference type="EMBL" id="QLI05725.1"/>
    </source>
</evidence>
<protein>
    <submittedName>
        <fullName evidence="6">Major facilitator superfamily transporter</fullName>
    </submittedName>
</protein>
<feature type="domain" description="Major facilitator superfamily (MFS) profile" evidence="5">
    <location>
        <begin position="162"/>
        <end position="399"/>
    </location>
</feature>
<dbReference type="SUPFAM" id="SSF103473">
    <property type="entry name" value="MFS general substrate transporter"/>
    <property type="match status" value="1"/>
</dbReference>
<keyword evidence="2 4" id="KW-1133">Transmembrane helix</keyword>
<name>A0A7H9CKA5_9BACT</name>
<proteinExistence type="predicted"/>
<dbReference type="GO" id="GO:0022857">
    <property type="term" value="F:transmembrane transporter activity"/>
    <property type="evidence" value="ECO:0007669"/>
    <property type="project" value="InterPro"/>
</dbReference>
<dbReference type="Pfam" id="PF07690">
    <property type="entry name" value="MFS_1"/>
    <property type="match status" value="1"/>
</dbReference>